<name>A0A8H7E2T8_9EURO</name>
<dbReference type="Proteomes" id="UP000606974">
    <property type="component" value="Unassembled WGS sequence"/>
</dbReference>
<dbReference type="EMBL" id="JAACFV010000071">
    <property type="protein sequence ID" value="KAF7507327.1"/>
    <property type="molecule type" value="Genomic_DNA"/>
</dbReference>
<dbReference type="OrthoDB" id="3945418at2759"/>
<proteinExistence type="predicted"/>
<dbReference type="AlphaFoldDB" id="A0A8H7E2T8"/>
<sequence>MHGVGNDCTAVQKLHLKYGSIVRTGPNDVDIADVEALNTIYVKKGGFRKASCYANFDIDGHNQSSHMLILQNELQEQRRYSIVQYWQLESRVEENIQVRRSDGGEDERGGEDWKVGQYP</sequence>
<protein>
    <submittedName>
        <fullName evidence="2">Uncharacterized protein</fullName>
    </submittedName>
</protein>
<organism evidence="2 3">
    <name type="scientific">Endocarpon pusillum</name>
    <dbReference type="NCBI Taxonomy" id="364733"/>
    <lineage>
        <taxon>Eukaryota</taxon>
        <taxon>Fungi</taxon>
        <taxon>Dikarya</taxon>
        <taxon>Ascomycota</taxon>
        <taxon>Pezizomycotina</taxon>
        <taxon>Eurotiomycetes</taxon>
        <taxon>Chaetothyriomycetidae</taxon>
        <taxon>Verrucariales</taxon>
        <taxon>Verrucariaceae</taxon>
        <taxon>Endocarpon</taxon>
    </lineage>
</organism>
<evidence type="ECO:0000313" key="2">
    <source>
        <dbReference type="EMBL" id="KAF7507327.1"/>
    </source>
</evidence>
<accession>A0A8H7E2T8</accession>
<evidence type="ECO:0000313" key="3">
    <source>
        <dbReference type="Proteomes" id="UP000606974"/>
    </source>
</evidence>
<comment type="caution">
    <text evidence="2">The sequence shown here is derived from an EMBL/GenBank/DDBJ whole genome shotgun (WGS) entry which is preliminary data.</text>
</comment>
<feature type="region of interest" description="Disordered" evidence="1">
    <location>
        <begin position="96"/>
        <end position="119"/>
    </location>
</feature>
<evidence type="ECO:0000256" key="1">
    <source>
        <dbReference type="SAM" id="MobiDB-lite"/>
    </source>
</evidence>
<reference evidence="2" key="1">
    <citation type="submission" date="2020-02" db="EMBL/GenBank/DDBJ databases">
        <authorList>
            <person name="Palmer J.M."/>
        </authorList>
    </citation>
    <scope>NUCLEOTIDE SEQUENCE</scope>
    <source>
        <strain evidence="2">EPUS1.4</strain>
        <tissue evidence="2">Thallus</tissue>
    </source>
</reference>
<keyword evidence="3" id="KW-1185">Reference proteome</keyword>
<gene>
    <name evidence="2" type="ORF">GJ744_010761</name>
</gene>